<keyword evidence="2" id="KW-1185">Reference proteome</keyword>
<organism evidence="1 2">
    <name type="scientific">Mycolicibacterium hippocampi</name>
    <dbReference type="NCBI Taxonomy" id="659824"/>
    <lineage>
        <taxon>Bacteria</taxon>
        <taxon>Bacillati</taxon>
        <taxon>Actinomycetota</taxon>
        <taxon>Actinomycetes</taxon>
        <taxon>Mycobacteriales</taxon>
        <taxon>Mycobacteriaceae</taxon>
        <taxon>Mycolicibacterium</taxon>
    </lineage>
</organism>
<accession>A0A850PR54</accession>
<evidence type="ECO:0000313" key="2">
    <source>
        <dbReference type="Proteomes" id="UP000570517"/>
    </source>
</evidence>
<comment type="caution">
    <text evidence="1">The sequence shown here is derived from an EMBL/GenBank/DDBJ whole genome shotgun (WGS) entry which is preliminary data.</text>
</comment>
<dbReference type="AlphaFoldDB" id="A0A850PR54"/>
<dbReference type="EMBL" id="JABFYL010000032">
    <property type="protein sequence ID" value="NVN51227.1"/>
    <property type="molecule type" value="Genomic_DNA"/>
</dbReference>
<reference evidence="1 2" key="1">
    <citation type="submission" date="2020-05" db="EMBL/GenBank/DDBJ databases">
        <title>Draft genome sequence of Mycobacterium hippocampi DL, isolated from European seabass, Dicentrarchus labrax, reared in fish farms.</title>
        <authorList>
            <person name="Stathopoulou P."/>
            <person name="Asimakis E."/>
            <person name="Tzokas K."/>
            <person name="Batargias C."/>
            <person name="Tsiamis G."/>
        </authorList>
    </citation>
    <scope>NUCLEOTIDE SEQUENCE [LARGE SCALE GENOMIC DNA]</scope>
    <source>
        <strain evidence="1 2">DL</strain>
    </source>
</reference>
<dbReference type="Proteomes" id="UP000570517">
    <property type="component" value="Unassembled WGS sequence"/>
</dbReference>
<proteinExistence type="predicted"/>
<protein>
    <submittedName>
        <fullName evidence="1">Putative membrane-anchored protein</fullName>
    </submittedName>
</protein>
<name>A0A850PR54_9MYCO</name>
<evidence type="ECO:0000313" key="1">
    <source>
        <dbReference type="EMBL" id="NVN51227.1"/>
    </source>
</evidence>
<sequence>MNLLPTPEVKIDDDAVEDALRRAVQIINPLLDVLWGTDPLGLKRRRADEDAGPLDKIADGLGCVLNAADVPGTLAWDDMDTDARINWWVRRVGSVSTIAVAFPGVLGAVGRQLPIQDLLGFASQAIVLCAVARELDVSDQKSQVRMLAEVLCHRDLSNIKNSDPADESAAAIPRTPLGIAKALWRLVGLFDAIGDELAKRPHSRAPFRYLGMLPGIGAIAAYLGEHGALTRAAKAGRQWIERHQATPSPPT</sequence>
<gene>
    <name evidence="1" type="ORF">HLY00_1265</name>
</gene>
<dbReference type="RefSeq" id="WP_178359541.1">
    <property type="nucleotide sequence ID" value="NZ_JABFYL010000032.1"/>
</dbReference>